<feature type="transmembrane region" description="Helical" evidence="1">
    <location>
        <begin position="121"/>
        <end position="141"/>
    </location>
</feature>
<reference evidence="2 3" key="1">
    <citation type="submission" date="2020-07" db="EMBL/GenBank/DDBJ databases">
        <title>Sequencing the genomes of 1000 actinobacteria strains.</title>
        <authorList>
            <person name="Klenk H.-P."/>
        </authorList>
    </citation>
    <scope>NUCLEOTIDE SEQUENCE [LARGE SCALE GENOMIC DNA]</scope>
    <source>
        <strain evidence="2 3">DSM 22083</strain>
    </source>
</reference>
<feature type="transmembrane region" description="Helical" evidence="1">
    <location>
        <begin position="153"/>
        <end position="173"/>
    </location>
</feature>
<accession>A0A7Y9LBR9</accession>
<keyword evidence="1" id="KW-0812">Transmembrane</keyword>
<feature type="transmembrane region" description="Helical" evidence="1">
    <location>
        <begin position="352"/>
        <end position="373"/>
    </location>
</feature>
<protein>
    <submittedName>
        <fullName evidence="2">Uncharacterized protein</fullName>
    </submittedName>
</protein>
<gene>
    <name evidence="2" type="ORF">BKA15_001440</name>
</gene>
<evidence type="ECO:0000256" key="1">
    <source>
        <dbReference type="SAM" id="Phobius"/>
    </source>
</evidence>
<feature type="transmembrane region" description="Helical" evidence="1">
    <location>
        <begin position="214"/>
        <end position="231"/>
    </location>
</feature>
<keyword evidence="1" id="KW-0472">Membrane</keyword>
<feature type="transmembrane region" description="Helical" evidence="1">
    <location>
        <begin position="21"/>
        <end position="46"/>
    </location>
</feature>
<comment type="caution">
    <text evidence="2">The sequence shown here is derived from an EMBL/GenBank/DDBJ whole genome shotgun (WGS) entry which is preliminary data.</text>
</comment>
<keyword evidence="3" id="KW-1185">Reference proteome</keyword>
<feature type="transmembrane region" description="Helical" evidence="1">
    <location>
        <begin position="66"/>
        <end position="84"/>
    </location>
</feature>
<evidence type="ECO:0000313" key="3">
    <source>
        <dbReference type="Proteomes" id="UP000569914"/>
    </source>
</evidence>
<dbReference type="Proteomes" id="UP000569914">
    <property type="component" value="Unassembled WGS sequence"/>
</dbReference>
<proteinExistence type="predicted"/>
<feature type="transmembrane region" description="Helical" evidence="1">
    <location>
        <begin position="311"/>
        <end position="332"/>
    </location>
</feature>
<name>A0A7Y9LBR9_9ACTN</name>
<keyword evidence="1" id="KW-1133">Transmembrane helix</keyword>
<evidence type="ECO:0000313" key="2">
    <source>
        <dbReference type="EMBL" id="NYE70111.1"/>
    </source>
</evidence>
<dbReference type="AlphaFoldDB" id="A0A7Y9LBR9"/>
<organism evidence="2 3">
    <name type="scientific">Microlunatus parietis</name>
    <dbReference type="NCBI Taxonomy" id="682979"/>
    <lineage>
        <taxon>Bacteria</taxon>
        <taxon>Bacillati</taxon>
        <taxon>Actinomycetota</taxon>
        <taxon>Actinomycetes</taxon>
        <taxon>Propionibacteriales</taxon>
        <taxon>Propionibacteriaceae</taxon>
        <taxon>Microlunatus</taxon>
    </lineage>
</organism>
<dbReference type="EMBL" id="JACCBU010000001">
    <property type="protein sequence ID" value="NYE70111.1"/>
    <property type="molecule type" value="Genomic_DNA"/>
</dbReference>
<dbReference type="RefSeq" id="WP_179749331.1">
    <property type="nucleotide sequence ID" value="NZ_JACCBU010000001.1"/>
</dbReference>
<feature type="transmembrane region" description="Helical" evidence="1">
    <location>
        <begin position="251"/>
        <end position="272"/>
    </location>
</feature>
<sequence>MTSSSGAEPKAGPAFVIAHTVFRLAQATTVASMISFLLVLALGLFVEEGPEVLPPGWPAGRLVAEALLPTLAALGLGLLVIGPARTAQQITLAGLLIRAGEQPGAGLAVPDPRGPVSRRPYLISMITAVGLLIAAPVVLGVAFDRLDGSRPVVISAAALLVGAVIAIPCLVIADRRWRAEALPRLAGHLTPEPPAAAGLRDKVTRSDQGRFRPVAWLYVLGTVALLIVNWLRNPDSGRVSVDRGTVLASVIEWLVIIGCVMIVLAAVANLLVRLIRAIAGLIRLGGLINAPVDPARPADPAPADADPAGQLSLVLAGFGVVVGEWLFALNRLSSIPYPSLAGLAAALPMINIAWLALMIIVAVGTAAACRFAGWARNRLRGVLSDA</sequence>